<evidence type="ECO:0000259" key="3">
    <source>
        <dbReference type="Pfam" id="PF25390"/>
    </source>
</evidence>
<sequence>PHPQCHARQRTPNPPRRPDPPRNTLHITPPPNPPLPRFTQISAGYWHSLAIGSDGNTYAWGNNQYGQLGDGTTTNSNIPVRVHTPAGVHFTQVSAGGFHSLAIDDDGHAYSWGENDYGQLGNGSSDTNPHPTPVRVTDPAADTTWTTISAGCLHSLAIDSNGHAYSWGNNGAGALGNGSSDPINSNIPHPTPARVTDPAPNTTWTTISAGQ</sequence>
<comment type="caution">
    <text evidence="4">The sequence shown here is derived from an EMBL/GenBank/DDBJ whole genome shotgun (WGS) entry which is preliminary data.</text>
</comment>
<dbReference type="Proteomes" id="UP000252345">
    <property type="component" value="Unassembled WGS sequence"/>
</dbReference>
<protein>
    <submittedName>
        <fullName evidence="4">Chromosome condensation regulator RCC1</fullName>
    </submittedName>
</protein>
<evidence type="ECO:0000256" key="1">
    <source>
        <dbReference type="ARBA" id="ARBA00022737"/>
    </source>
</evidence>
<dbReference type="PANTHER" id="PTHR22870:SF408">
    <property type="entry name" value="OS09G0560450 PROTEIN"/>
    <property type="match status" value="1"/>
</dbReference>
<dbReference type="InterPro" id="IPR051210">
    <property type="entry name" value="Ub_ligase/GEF_domain"/>
</dbReference>
<keyword evidence="1" id="KW-0677">Repeat</keyword>
<evidence type="ECO:0000256" key="2">
    <source>
        <dbReference type="SAM" id="MobiDB-lite"/>
    </source>
</evidence>
<dbReference type="RefSeq" id="WP_407923130.1">
    <property type="nucleotide sequence ID" value="NZ_PDCH01000023.1"/>
</dbReference>
<feature type="non-terminal residue" evidence="4">
    <location>
        <position position="1"/>
    </location>
</feature>
<evidence type="ECO:0000313" key="4">
    <source>
        <dbReference type="EMBL" id="RBP98766.1"/>
    </source>
</evidence>
<organism evidence="4 5">
    <name type="scientific">Bifidobacterium xylocopae</name>
    <dbReference type="NCBI Taxonomy" id="2493119"/>
    <lineage>
        <taxon>Bacteria</taxon>
        <taxon>Bacillati</taxon>
        <taxon>Actinomycetota</taxon>
        <taxon>Actinomycetes</taxon>
        <taxon>Bifidobacteriales</taxon>
        <taxon>Bifidobacteriaceae</taxon>
        <taxon>Bifidobacterium</taxon>
    </lineage>
</organism>
<dbReference type="AlphaFoldDB" id="A0A366KAL1"/>
<dbReference type="InterPro" id="IPR058923">
    <property type="entry name" value="RCC1-like_dom"/>
</dbReference>
<feature type="region of interest" description="Disordered" evidence="2">
    <location>
        <begin position="178"/>
        <end position="211"/>
    </location>
</feature>
<dbReference type="PROSITE" id="PS50012">
    <property type="entry name" value="RCC1_3"/>
    <property type="match status" value="3"/>
</dbReference>
<feature type="domain" description="RCC1-like" evidence="3">
    <location>
        <begin position="35"/>
        <end position="210"/>
    </location>
</feature>
<dbReference type="EMBL" id="PDCH01000023">
    <property type="protein sequence ID" value="RBP98766.1"/>
    <property type="molecule type" value="Genomic_DNA"/>
</dbReference>
<dbReference type="Pfam" id="PF25390">
    <property type="entry name" value="WD40_RLD"/>
    <property type="match status" value="1"/>
</dbReference>
<accession>A0A366KAL1</accession>
<dbReference type="PRINTS" id="PR00633">
    <property type="entry name" value="RCCNDNSATION"/>
</dbReference>
<keyword evidence="5" id="KW-1185">Reference proteome</keyword>
<feature type="compositionally biased region" description="Polar residues" evidence="2">
    <location>
        <begin position="179"/>
        <end position="188"/>
    </location>
</feature>
<dbReference type="InterPro" id="IPR000408">
    <property type="entry name" value="Reg_chr_condens"/>
</dbReference>
<reference evidence="4 5" key="1">
    <citation type="submission" date="2017-10" db="EMBL/GenBank/DDBJ databases">
        <title>Bifidobacterium xylocopum sp. nov. and Bifidobacterium aemilianum sp. nov., from the carpenter bee (Xylocopa violacea) digestive tract.</title>
        <authorList>
            <person name="Alberoni D."/>
            <person name="Baffoni L."/>
            <person name="Di Gioia D."/>
            <person name="Gaggia F."/>
            <person name="Biavati B."/>
        </authorList>
    </citation>
    <scope>NUCLEOTIDE SEQUENCE [LARGE SCALE GENOMIC DNA]</scope>
    <source>
        <strain evidence="4 5">XV2</strain>
    </source>
</reference>
<evidence type="ECO:0000313" key="5">
    <source>
        <dbReference type="Proteomes" id="UP000252345"/>
    </source>
</evidence>
<dbReference type="PROSITE" id="PS00626">
    <property type="entry name" value="RCC1_2"/>
    <property type="match status" value="3"/>
</dbReference>
<gene>
    <name evidence="4" type="ORF">CRD59_07370</name>
</gene>
<feature type="compositionally biased region" description="Polar residues" evidence="2">
    <location>
        <begin position="199"/>
        <end position="211"/>
    </location>
</feature>
<dbReference type="PANTHER" id="PTHR22870">
    <property type="entry name" value="REGULATOR OF CHROMOSOME CONDENSATION"/>
    <property type="match status" value="1"/>
</dbReference>
<dbReference type="Gene3D" id="2.130.10.30">
    <property type="entry name" value="Regulator of chromosome condensation 1/beta-lactamase-inhibitor protein II"/>
    <property type="match status" value="1"/>
</dbReference>
<proteinExistence type="predicted"/>
<dbReference type="SUPFAM" id="SSF50985">
    <property type="entry name" value="RCC1/BLIP-II"/>
    <property type="match status" value="1"/>
</dbReference>
<feature type="region of interest" description="Disordered" evidence="2">
    <location>
        <begin position="1"/>
        <end position="36"/>
    </location>
</feature>
<name>A0A366KAL1_9BIFI</name>
<dbReference type="InterPro" id="IPR009091">
    <property type="entry name" value="RCC1/BLIP-II"/>
</dbReference>